<evidence type="ECO:0000256" key="4">
    <source>
        <dbReference type="ARBA" id="ARBA00022655"/>
    </source>
</evidence>
<dbReference type="STRING" id="1346791.M529_10975"/>
<dbReference type="PATRIC" id="fig|1346791.3.peg.2112"/>
<keyword evidence="10" id="KW-1185">Reference proteome</keyword>
<organism evidence="9 10">
    <name type="scientific">Sphingobium ummariense RL-3</name>
    <dbReference type="NCBI Taxonomy" id="1346791"/>
    <lineage>
        <taxon>Bacteria</taxon>
        <taxon>Pseudomonadati</taxon>
        <taxon>Pseudomonadota</taxon>
        <taxon>Alphaproteobacteria</taxon>
        <taxon>Sphingomonadales</taxon>
        <taxon>Sphingomonadaceae</taxon>
        <taxon>Sphingobium</taxon>
    </lineage>
</organism>
<dbReference type="GO" id="GO:0008677">
    <property type="term" value="F:2-dehydropantoate 2-reductase activity"/>
    <property type="evidence" value="ECO:0007669"/>
    <property type="project" value="UniProtKB-EC"/>
</dbReference>
<dbReference type="SUPFAM" id="SSF51735">
    <property type="entry name" value="NAD(P)-binding Rossmann-fold domains"/>
    <property type="match status" value="1"/>
</dbReference>
<dbReference type="Proteomes" id="UP000015523">
    <property type="component" value="Unassembled WGS sequence"/>
</dbReference>
<reference evidence="9 10" key="1">
    <citation type="journal article" date="2013" name="Genome Announc.">
        <title>Draft Genome Sequence of Sphingobium ummariense Strain RL-3, a Hexachlorocyclohexane-Degrading Bacterium.</title>
        <authorList>
            <person name="Kohli P."/>
            <person name="Dua A."/>
            <person name="Sangwan N."/>
            <person name="Oldach P."/>
            <person name="Khurana J.P."/>
            <person name="Lal R."/>
        </authorList>
    </citation>
    <scope>NUCLEOTIDE SEQUENCE [LARGE SCALE GENOMIC DNA]</scope>
    <source>
        <strain evidence="9 10">RL-3</strain>
    </source>
</reference>
<dbReference type="Gene3D" id="3.40.50.720">
    <property type="entry name" value="NAD(P)-binding Rossmann-like Domain"/>
    <property type="match status" value="1"/>
</dbReference>
<dbReference type="RefSeq" id="WP_021318008.1">
    <property type="nucleotide sequence ID" value="NZ_AUWY01000075.1"/>
</dbReference>
<evidence type="ECO:0000256" key="5">
    <source>
        <dbReference type="ARBA" id="ARBA00032024"/>
    </source>
</evidence>
<evidence type="ECO:0000256" key="1">
    <source>
        <dbReference type="ARBA" id="ARBA00004994"/>
    </source>
</evidence>
<dbReference type="UniPathway" id="UPA00028">
    <property type="reaction ID" value="UER00004"/>
</dbReference>
<dbReference type="InterPro" id="IPR051402">
    <property type="entry name" value="KPR-Related"/>
</dbReference>
<evidence type="ECO:0000256" key="6">
    <source>
        <dbReference type="ARBA" id="ARBA00048793"/>
    </source>
</evidence>
<dbReference type="eggNOG" id="COG1893">
    <property type="taxonomic scope" value="Bacteria"/>
</dbReference>
<feature type="domain" description="Ketopantoate reductase N-terminal" evidence="7">
    <location>
        <begin position="14"/>
        <end position="180"/>
    </location>
</feature>
<sequence length="266" mass="28558">MIGMARGNLAKPKICVAGAGAVGIALAARLMLGGYEVGLIARGDAVAFVRNNGVRLIDKQGAHHLFPEVGEAADFLQADILFLCSKSHDLPGLALAVRHLIAARTIVVPIINGIPWWYFDGLDGNWAGRHISAVDPANVLKHLIPSRQIIGTTTTMTVERTDRTTARTFNPLQMTLGELDDERTARLAGVVSVLEQSGISSCIPNRLRDSIWTKVVRNLISNPLTAITGATLRENFGNAHLAAVSRKMLDEVLPVVTAYGASPHYS</sequence>
<gene>
    <name evidence="9" type="ORF">M529_10975</name>
</gene>
<keyword evidence="4" id="KW-0566">Pantothenate biosynthesis</keyword>
<dbReference type="InterPro" id="IPR013328">
    <property type="entry name" value="6PGD_dom2"/>
</dbReference>
<evidence type="ECO:0000259" key="8">
    <source>
        <dbReference type="Pfam" id="PF08546"/>
    </source>
</evidence>
<dbReference type="InterPro" id="IPR013752">
    <property type="entry name" value="KPA_reductase"/>
</dbReference>
<dbReference type="Pfam" id="PF02558">
    <property type="entry name" value="ApbA"/>
    <property type="match status" value="1"/>
</dbReference>
<dbReference type="EMBL" id="AUWY01000075">
    <property type="protein sequence ID" value="EQB32139.1"/>
    <property type="molecule type" value="Genomic_DNA"/>
</dbReference>
<dbReference type="OrthoDB" id="9796561at2"/>
<proteinExistence type="predicted"/>
<evidence type="ECO:0000313" key="9">
    <source>
        <dbReference type="EMBL" id="EQB32139.1"/>
    </source>
</evidence>
<dbReference type="InterPro" id="IPR013332">
    <property type="entry name" value="KPR_N"/>
</dbReference>
<comment type="caution">
    <text evidence="9">The sequence shown here is derived from an EMBL/GenBank/DDBJ whole genome shotgun (WGS) entry which is preliminary data.</text>
</comment>
<name>T0K658_9SPHN</name>
<comment type="pathway">
    <text evidence="1">Cofactor biosynthesis; (R)-pantothenate biosynthesis; (R)-pantoate from 3-methyl-2-oxobutanoate: step 2/2.</text>
</comment>
<dbReference type="GO" id="GO:0005737">
    <property type="term" value="C:cytoplasm"/>
    <property type="evidence" value="ECO:0007669"/>
    <property type="project" value="TreeGrafter"/>
</dbReference>
<dbReference type="Pfam" id="PF08546">
    <property type="entry name" value="ApbA_C"/>
    <property type="match status" value="1"/>
</dbReference>
<comment type="catalytic activity">
    <reaction evidence="6">
        <text>(R)-pantoate + NADP(+) = 2-dehydropantoate + NADPH + H(+)</text>
        <dbReference type="Rhea" id="RHEA:16233"/>
        <dbReference type="ChEBI" id="CHEBI:11561"/>
        <dbReference type="ChEBI" id="CHEBI:15378"/>
        <dbReference type="ChEBI" id="CHEBI:15980"/>
        <dbReference type="ChEBI" id="CHEBI:57783"/>
        <dbReference type="ChEBI" id="CHEBI:58349"/>
        <dbReference type="EC" id="1.1.1.169"/>
    </reaction>
</comment>
<dbReference type="InterPro" id="IPR036291">
    <property type="entry name" value="NAD(P)-bd_dom_sf"/>
</dbReference>
<feature type="domain" description="Ketopantoate reductase C-terminal" evidence="8">
    <location>
        <begin position="207"/>
        <end position="261"/>
    </location>
</feature>
<dbReference type="GO" id="GO:0015940">
    <property type="term" value="P:pantothenate biosynthetic process"/>
    <property type="evidence" value="ECO:0007669"/>
    <property type="project" value="UniProtKB-UniPathway"/>
</dbReference>
<dbReference type="EC" id="1.1.1.169" evidence="2"/>
<protein>
    <recommendedName>
        <fullName evidence="3">2-dehydropantoate 2-reductase</fullName>
        <ecNumber evidence="2">1.1.1.169</ecNumber>
    </recommendedName>
    <alternativeName>
        <fullName evidence="5">Ketopantoate reductase</fullName>
    </alternativeName>
</protein>
<evidence type="ECO:0000256" key="2">
    <source>
        <dbReference type="ARBA" id="ARBA00013014"/>
    </source>
</evidence>
<dbReference type="Gene3D" id="1.10.1040.10">
    <property type="entry name" value="N-(1-d-carboxylethyl)-l-norvaline Dehydrogenase, domain 2"/>
    <property type="match status" value="1"/>
</dbReference>
<dbReference type="PANTHER" id="PTHR21708">
    <property type="entry name" value="PROBABLE 2-DEHYDROPANTOATE 2-REDUCTASE"/>
    <property type="match status" value="1"/>
</dbReference>
<evidence type="ECO:0000313" key="10">
    <source>
        <dbReference type="Proteomes" id="UP000015523"/>
    </source>
</evidence>
<evidence type="ECO:0000256" key="3">
    <source>
        <dbReference type="ARBA" id="ARBA00019465"/>
    </source>
</evidence>
<dbReference type="SUPFAM" id="SSF48179">
    <property type="entry name" value="6-phosphogluconate dehydrogenase C-terminal domain-like"/>
    <property type="match status" value="1"/>
</dbReference>
<dbReference type="InterPro" id="IPR008927">
    <property type="entry name" value="6-PGluconate_DH-like_C_sf"/>
</dbReference>
<evidence type="ECO:0000259" key="7">
    <source>
        <dbReference type="Pfam" id="PF02558"/>
    </source>
</evidence>
<accession>T0K658</accession>
<dbReference type="AlphaFoldDB" id="T0K658"/>
<dbReference type="PANTHER" id="PTHR21708:SF26">
    <property type="entry name" value="2-DEHYDROPANTOATE 2-REDUCTASE"/>
    <property type="match status" value="1"/>
</dbReference>